<accession>A0ACB8QCV6</accession>
<dbReference type="Proteomes" id="UP000814128">
    <property type="component" value="Unassembled WGS sequence"/>
</dbReference>
<proteinExistence type="predicted"/>
<gene>
    <name evidence="1" type="ORF">K488DRAFT_88528</name>
</gene>
<keyword evidence="2" id="KW-1185">Reference proteome</keyword>
<evidence type="ECO:0000313" key="1">
    <source>
        <dbReference type="EMBL" id="KAI0029636.1"/>
    </source>
</evidence>
<name>A0ACB8QCV6_9AGAM</name>
<comment type="caution">
    <text evidence="1">The sequence shown here is derived from an EMBL/GenBank/DDBJ whole genome shotgun (WGS) entry which is preliminary data.</text>
</comment>
<reference evidence="1" key="1">
    <citation type="submission" date="2021-02" db="EMBL/GenBank/DDBJ databases">
        <authorList>
            <consortium name="DOE Joint Genome Institute"/>
            <person name="Ahrendt S."/>
            <person name="Looney B.P."/>
            <person name="Miyauchi S."/>
            <person name="Morin E."/>
            <person name="Drula E."/>
            <person name="Courty P.E."/>
            <person name="Chicoki N."/>
            <person name="Fauchery L."/>
            <person name="Kohler A."/>
            <person name="Kuo A."/>
            <person name="Labutti K."/>
            <person name="Pangilinan J."/>
            <person name="Lipzen A."/>
            <person name="Riley R."/>
            <person name="Andreopoulos W."/>
            <person name="He G."/>
            <person name="Johnson J."/>
            <person name="Barry K.W."/>
            <person name="Grigoriev I.V."/>
            <person name="Nagy L."/>
            <person name="Hibbett D."/>
            <person name="Henrissat B."/>
            <person name="Matheny P.B."/>
            <person name="Labbe J."/>
            <person name="Martin F."/>
        </authorList>
    </citation>
    <scope>NUCLEOTIDE SEQUENCE</scope>
    <source>
        <strain evidence="1">EC-137</strain>
    </source>
</reference>
<evidence type="ECO:0000313" key="2">
    <source>
        <dbReference type="Proteomes" id="UP000814128"/>
    </source>
</evidence>
<sequence length="126" mass="14830">MTSPMGFSLSPYIKNTPALARACQSAGKWYAGAMGYRRMGLKYDDLINEEHDDIQRALGRLTPRETYDRSFRFKRAFQASVLHKDLPKEQWIPEEQDVRYLTPHIEDVHKEEAERAKWDTIEVERK</sequence>
<dbReference type="EMBL" id="MU273664">
    <property type="protein sequence ID" value="KAI0029636.1"/>
    <property type="molecule type" value="Genomic_DNA"/>
</dbReference>
<reference evidence="1" key="2">
    <citation type="journal article" date="2022" name="New Phytol.">
        <title>Evolutionary transition to the ectomycorrhizal habit in the genomes of a hyperdiverse lineage of mushroom-forming fungi.</title>
        <authorList>
            <person name="Looney B."/>
            <person name="Miyauchi S."/>
            <person name="Morin E."/>
            <person name="Drula E."/>
            <person name="Courty P.E."/>
            <person name="Kohler A."/>
            <person name="Kuo A."/>
            <person name="LaButti K."/>
            <person name="Pangilinan J."/>
            <person name="Lipzen A."/>
            <person name="Riley R."/>
            <person name="Andreopoulos W."/>
            <person name="He G."/>
            <person name="Johnson J."/>
            <person name="Nolan M."/>
            <person name="Tritt A."/>
            <person name="Barry K.W."/>
            <person name="Grigoriev I.V."/>
            <person name="Nagy L.G."/>
            <person name="Hibbett D."/>
            <person name="Henrissat B."/>
            <person name="Matheny P.B."/>
            <person name="Labbe J."/>
            <person name="Martin F.M."/>
        </authorList>
    </citation>
    <scope>NUCLEOTIDE SEQUENCE</scope>
    <source>
        <strain evidence="1">EC-137</strain>
    </source>
</reference>
<protein>
    <submittedName>
        <fullName evidence="1">Cytochrome bd ubiquinol oxidase subunit</fullName>
    </submittedName>
</protein>
<organism evidence="1 2">
    <name type="scientific">Vararia minispora EC-137</name>
    <dbReference type="NCBI Taxonomy" id="1314806"/>
    <lineage>
        <taxon>Eukaryota</taxon>
        <taxon>Fungi</taxon>
        <taxon>Dikarya</taxon>
        <taxon>Basidiomycota</taxon>
        <taxon>Agaricomycotina</taxon>
        <taxon>Agaricomycetes</taxon>
        <taxon>Russulales</taxon>
        <taxon>Lachnocladiaceae</taxon>
        <taxon>Vararia</taxon>
    </lineage>
</organism>